<dbReference type="PROSITE" id="PS50887">
    <property type="entry name" value="GGDEF"/>
    <property type="match status" value="1"/>
</dbReference>
<feature type="domain" description="EAL" evidence="1">
    <location>
        <begin position="181"/>
        <end position="431"/>
    </location>
</feature>
<dbReference type="InterPro" id="IPR001633">
    <property type="entry name" value="EAL_dom"/>
</dbReference>
<dbReference type="Gene3D" id="3.30.70.270">
    <property type="match status" value="1"/>
</dbReference>
<dbReference type="Pfam" id="PF00571">
    <property type="entry name" value="CBS"/>
    <property type="match status" value="1"/>
</dbReference>
<dbReference type="SUPFAM" id="SSF54631">
    <property type="entry name" value="CBS-domain pair"/>
    <property type="match status" value="1"/>
</dbReference>
<dbReference type="AlphaFoldDB" id="A0A238XU21"/>
<dbReference type="SMART" id="SM00052">
    <property type="entry name" value="EAL"/>
    <property type="match status" value="1"/>
</dbReference>
<dbReference type="InterPro" id="IPR050706">
    <property type="entry name" value="Cyclic-di-GMP_PDE-like"/>
</dbReference>
<dbReference type="InterPro" id="IPR000644">
    <property type="entry name" value="CBS_dom"/>
</dbReference>
<proteinExistence type="predicted"/>
<dbReference type="PANTHER" id="PTHR33121">
    <property type="entry name" value="CYCLIC DI-GMP PHOSPHODIESTERASE PDEF"/>
    <property type="match status" value="1"/>
</dbReference>
<accession>A0A238XU21</accession>
<evidence type="ECO:0000259" key="1">
    <source>
        <dbReference type="PROSITE" id="PS50883"/>
    </source>
</evidence>
<dbReference type="Gene3D" id="3.20.20.450">
    <property type="entry name" value="EAL domain"/>
    <property type="match status" value="1"/>
</dbReference>
<dbReference type="InterPro" id="IPR035919">
    <property type="entry name" value="EAL_sf"/>
</dbReference>
<dbReference type="Pfam" id="PF00563">
    <property type="entry name" value="EAL"/>
    <property type="match status" value="1"/>
</dbReference>
<dbReference type="InterPro" id="IPR029787">
    <property type="entry name" value="Nucleotide_cyclase"/>
</dbReference>
<dbReference type="PANTHER" id="PTHR33121:SF76">
    <property type="entry name" value="SIGNALING PROTEIN"/>
    <property type="match status" value="1"/>
</dbReference>
<dbReference type="PROSITE" id="PS50883">
    <property type="entry name" value="EAL"/>
    <property type="match status" value="1"/>
</dbReference>
<dbReference type="SMART" id="SM00267">
    <property type="entry name" value="GGDEF"/>
    <property type="match status" value="1"/>
</dbReference>
<keyword evidence="4" id="KW-1185">Reference proteome</keyword>
<dbReference type="OrthoDB" id="9813903at2"/>
<dbReference type="Pfam" id="PF00990">
    <property type="entry name" value="GGDEF"/>
    <property type="match status" value="1"/>
</dbReference>
<gene>
    <name evidence="3" type="ORF">SAMN04488503_0438</name>
</gene>
<sequence>MLKTVLKRLRSGTLHSGFISIPQPAPQPPHRLRELLRAGRDLDILLINVRDFALLRELYGRDLAQEIENQLQTVLRRAVNERLRTSPTCMALEPGEYLLCWPSRGDDPRSQHDTAYEIKLIAQREANAHLLRWAGRELGLGFGCARHEGDAMGADANREARLFQAVGEARLRAKMRMDLSQLSLSSEFNAILHERTVRALFQPIADFSTGTIMAWEALARGPEGSAFQSPAVLFDFAEQSGKLFALERLCREKAIRSLGGIGQGQKLFLNIHPKTMADPEFTHGKTLELLEEVGLAPENIVFEITERHSIHEFALFHRTLDHYRSQGYLVAVDDAGAGYSGLTSVAQIRPEFIKIDMSLIQGIDKDPVKRALIETFVTFADKIGSKIIAEGIEAQAQAACLIDIGVHYGQGFYLARPAAPKPALSLDTAYLRKTQEPTRVITGCLIPVGNLVEAAQTRRQGTLVPEAQHCFETCRQQASIVVVDQESAQPVGLIMEYQLNRQLSGQFGAALYSKRPIDAIMDRSPLIVDEATAVEHTAKAAMQREKIKAYDDIIVTRHGKVLGIVTVQRLLNTLAHVQVEMAKGTNPLTGLPGNVTLEREVEAGIGAGKRFTIAYADLDNFKVYNDTYGFKNGDRVIKLAADILDHALRRFGEGQDKLFHIGGDDFVMLCKPETVERICRSATRCFRRLIRTCYCQKDRQSGEVRATGRDGVERAYPLVSLSIGILEIGGACTLLEIGERAAHVKKYAKSMPGNVYAWDRRPALGTQPSQTVAAAV</sequence>
<feature type="domain" description="GGDEF" evidence="2">
    <location>
        <begin position="609"/>
        <end position="761"/>
    </location>
</feature>
<evidence type="ECO:0000313" key="3">
    <source>
        <dbReference type="EMBL" id="SNR62407.1"/>
    </source>
</evidence>
<dbReference type="SUPFAM" id="SSF141868">
    <property type="entry name" value="EAL domain-like"/>
    <property type="match status" value="1"/>
</dbReference>
<dbReference type="NCBIfam" id="TIGR00254">
    <property type="entry name" value="GGDEF"/>
    <property type="match status" value="1"/>
</dbReference>
<dbReference type="GO" id="GO:0071111">
    <property type="term" value="F:cyclic-guanylate-specific phosphodiesterase activity"/>
    <property type="evidence" value="ECO:0007669"/>
    <property type="project" value="InterPro"/>
</dbReference>
<evidence type="ECO:0000313" key="4">
    <source>
        <dbReference type="Proteomes" id="UP000198324"/>
    </source>
</evidence>
<dbReference type="Proteomes" id="UP000198324">
    <property type="component" value="Unassembled WGS sequence"/>
</dbReference>
<dbReference type="InterPro" id="IPR000160">
    <property type="entry name" value="GGDEF_dom"/>
</dbReference>
<dbReference type="SUPFAM" id="SSF55073">
    <property type="entry name" value="Nucleotide cyclase"/>
    <property type="match status" value="1"/>
</dbReference>
<dbReference type="InterPro" id="IPR046342">
    <property type="entry name" value="CBS_dom_sf"/>
</dbReference>
<organism evidence="3 4">
    <name type="scientific">Humidesulfovibrio mexicanus</name>
    <dbReference type="NCBI Taxonomy" id="147047"/>
    <lineage>
        <taxon>Bacteria</taxon>
        <taxon>Pseudomonadati</taxon>
        <taxon>Thermodesulfobacteriota</taxon>
        <taxon>Desulfovibrionia</taxon>
        <taxon>Desulfovibrionales</taxon>
        <taxon>Desulfovibrionaceae</taxon>
        <taxon>Humidesulfovibrio</taxon>
    </lineage>
</organism>
<dbReference type="CDD" id="cd01949">
    <property type="entry name" value="GGDEF"/>
    <property type="match status" value="1"/>
</dbReference>
<dbReference type="EMBL" id="FZOC01000001">
    <property type="protein sequence ID" value="SNR62407.1"/>
    <property type="molecule type" value="Genomic_DNA"/>
</dbReference>
<dbReference type="InterPro" id="IPR043128">
    <property type="entry name" value="Rev_trsase/Diguanyl_cyclase"/>
</dbReference>
<dbReference type="Gene3D" id="3.10.580.10">
    <property type="entry name" value="CBS-domain"/>
    <property type="match status" value="1"/>
</dbReference>
<evidence type="ECO:0000259" key="2">
    <source>
        <dbReference type="PROSITE" id="PS50887"/>
    </source>
</evidence>
<dbReference type="RefSeq" id="WP_089271255.1">
    <property type="nucleotide sequence ID" value="NZ_FZOC01000001.1"/>
</dbReference>
<name>A0A238XU21_9BACT</name>
<dbReference type="CDD" id="cd01948">
    <property type="entry name" value="EAL"/>
    <property type="match status" value="1"/>
</dbReference>
<reference evidence="3 4" key="1">
    <citation type="submission" date="2017-06" db="EMBL/GenBank/DDBJ databases">
        <authorList>
            <person name="Kim H.J."/>
            <person name="Triplett B.A."/>
        </authorList>
    </citation>
    <scope>NUCLEOTIDE SEQUENCE [LARGE SCALE GENOMIC DNA]</scope>
    <source>
        <strain evidence="3 4">DSM 13116</strain>
    </source>
</reference>
<protein>
    <submittedName>
        <fullName evidence="3">Diguanylate cyclase/phosphodiesterase</fullName>
    </submittedName>
</protein>